<dbReference type="PANTHER" id="PTHR43737:SF1">
    <property type="entry name" value="DUF1501 DOMAIN-CONTAINING PROTEIN"/>
    <property type="match status" value="1"/>
</dbReference>
<proteinExistence type="predicted"/>
<protein>
    <submittedName>
        <fullName evidence="1">Sulfatase</fullName>
    </submittedName>
</protein>
<dbReference type="EMBL" id="AP026866">
    <property type="protein sequence ID" value="BDS07887.1"/>
    <property type="molecule type" value="Genomic_DNA"/>
</dbReference>
<dbReference type="AlphaFoldDB" id="A0AAT9FPJ5"/>
<dbReference type="PANTHER" id="PTHR43737">
    <property type="entry name" value="BLL7424 PROTEIN"/>
    <property type="match status" value="1"/>
</dbReference>
<name>A0AAT9FPJ5_9BACT</name>
<dbReference type="InterPro" id="IPR010869">
    <property type="entry name" value="DUF1501"/>
</dbReference>
<dbReference type="InterPro" id="IPR017850">
    <property type="entry name" value="Alkaline_phosphatase_core_sf"/>
</dbReference>
<dbReference type="Gene3D" id="3.40.720.10">
    <property type="entry name" value="Alkaline Phosphatase, subunit A"/>
    <property type="match status" value="1"/>
</dbReference>
<dbReference type="Pfam" id="PF07394">
    <property type="entry name" value="DUF1501"/>
    <property type="match status" value="1"/>
</dbReference>
<sequence>MNSINRRTFLSHGLAGIGSLAFSRLCAGDSPLAIPHYRPKIKRVIHLCMAGGPSHLESFDYKPELAKLDGKAMPESFTKGQQLAQLQGKALRCMGPQWKFSKHGQSQMEISEIFPHIAKHADDIAVIRSMHTEQINHDPAHTFMNTGSIIPGRPSMGSWVLYGLGSESQNLPGYVVLTSAGGGQGQPISSRQWSSGLLPGHLQGVEFQSAGDPVHYVKNPKGITKASQKDVINAINRLNGIQSTRAEHHDIATRIEQYELAFRMQSAVPELMDTKGESQQTLDLYGCKPGDGSFASNCLLARRLAERGTRFIQLYHRGWDHHGQVKSGTKATAKHVDQGTSALLTDLKQRGMLDETLVIWGGEFGRTPMAQGSGRDHHIKAFSVFLAGGGIKGGTVYGKTDDLGYGVVENPVSVHDLHATMLHLLGLQHEALTFKAQGLDFKLTGVEPCKVIKGILA</sequence>
<accession>A0AAT9FPJ5</accession>
<evidence type="ECO:0000313" key="1">
    <source>
        <dbReference type="EMBL" id="BDS07887.1"/>
    </source>
</evidence>
<gene>
    <name evidence="1" type="ORF">NT6N_29270</name>
</gene>
<dbReference type="PROSITE" id="PS51318">
    <property type="entry name" value="TAT"/>
    <property type="match status" value="1"/>
</dbReference>
<reference evidence="1" key="1">
    <citation type="submission" date="2024-07" db="EMBL/GenBank/DDBJ databases">
        <title>Complete genome sequence of Verrucomicrobiaceae bacterium NT6N.</title>
        <authorList>
            <person name="Huang C."/>
            <person name="Takami H."/>
            <person name="Hamasaki K."/>
        </authorList>
    </citation>
    <scope>NUCLEOTIDE SEQUENCE</scope>
    <source>
        <strain evidence="1">NT6N</strain>
    </source>
</reference>
<dbReference type="KEGG" id="osu:NT6N_29270"/>
<dbReference type="SUPFAM" id="SSF53649">
    <property type="entry name" value="Alkaline phosphatase-like"/>
    <property type="match status" value="1"/>
</dbReference>
<dbReference type="InterPro" id="IPR006311">
    <property type="entry name" value="TAT_signal"/>
</dbReference>
<organism evidence="1">
    <name type="scientific">Oceaniferula spumae</name>
    <dbReference type="NCBI Taxonomy" id="2979115"/>
    <lineage>
        <taxon>Bacteria</taxon>
        <taxon>Pseudomonadati</taxon>
        <taxon>Verrucomicrobiota</taxon>
        <taxon>Verrucomicrobiia</taxon>
        <taxon>Verrucomicrobiales</taxon>
        <taxon>Verrucomicrobiaceae</taxon>
        <taxon>Oceaniferula</taxon>
    </lineage>
</organism>